<dbReference type="GO" id="GO:0016787">
    <property type="term" value="F:hydrolase activity"/>
    <property type="evidence" value="ECO:0007669"/>
    <property type="project" value="UniProtKB-KW"/>
</dbReference>
<organism evidence="3 4">
    <name type="scientific">Rhodococcus jostii</name>
    <dbReference type="NCBI Taxonomy" id="132919"/>
    <lineage>
        <taxon>Bacteria</taxon>
        <taxon>Bacillati</taxon>
        <taxon>Actinomycetota</taxon>
        <taxon>Actinomycetes</taxon>
        <taxon>Mycobacteriales</taxon>
        <taxon>Nocardiaceae</taxon>
        <taxon>Rhodococcus</taxon>
    </lineage>
</organism>
<dbReference type="SUPFAM" id="SSF53474">
    <property type="entry name" value="alpha/beta-Hydrolases"/>
    <property type="match status" value="1"/>
</dbReference>
<name>A0A1H4YGY7_RHOJO</name>
<evidence type="ECO:0000313" key="4">
    <source>
        <dbReference type="Proteomes" id="UP000183407"/>
    </source>
</evidence>
<dbReference type="PANTHER" id="PTHR43329">
    <property type="entry name" value="EPOXIDE HYDROLASE"/>
    <property type="match status" value="1"/>
</dbReference>
<dbReference type="InterPro" id="IPR000073">
    <property type="entry name" value="AB_hydrolase_1"/>
</dbReference>
<gene>
    <name evidence="3" type="ORF">SAMN04490220_3706</name>
</gene>
<feature type="domain" description="AB hydrolase-1" evidence="2">
    <location>
        <begin position="30"/>
        <end position="278"/>
    </location>
</feature>
<proteinExistence type="predicted"/>
<dbReference type="PRINTS" id="PR00412">
    <property type="entry name" value="EPOXHYDRLASE"/>
</dbReference>
<dbReference type="InterPro" id="IPR029058">
    <property type="entry name" value="AB_hydrolase_fold"/>
</dbReference>
<evidence type="ECO:0000259" key="2">
    <source>
        <dbReference type="Pfam" id="PF00561"/>
    </source>
</evidence>
<dbReference type="RefSeq" id="WP_073364486.1">
    <property type="nucleotide sequence ID" value="NZ_FNTL01000004.1"/>
</dbReference>
<protein>
    <submittedName>
        <fullName evidence="3">Pimeloyl-ACP methyl ester carboxylesterase</fullName>
    </submittedName>
</protein>
<keyword evidence="1" id="KW-0378">Hydrolase</keyword>
<dbReference type="EMBL" id="FNTL01000004">
    <property type="protein sequence ID" value="SED17153.1"/>
    <property type="molecule type" value="Genomic_DNA"/>
</dbReference>
<evidence type="ECO:0000313" key="3">
    <source>
        <dbReference type="EMBL" id="SED17153.1"/>
    </source>
</evidence>
<dbReference type="Proteomes" id="UP000183407">
    <property type="component" value="Unassembled WGS sequence"/>
</dbReference>
<dbReference type="OrthoDB" id="3507586at2"/>
<evidence type="ECO:0000256" key="1">
    <source>
        <dbReference type="ARBA" id="ARBA00022801"/>
    </source>
</evidence>
<dbReference type="AlphaFoldDB" id="A0A1H4YGY7"/>
<dbReference type="Pfam" id="PF00561">
    <property type="entry name" value="Abhydrolase_1"/>
    <property type="match status" value="1"/>
</dbReference>
<accession>A0A1H4YGY7</accession>
<dbReference type="Gene3D" id="3.40.50.1820">
    <property type="entry name" value="alpha/beta hydrolase"/>
    <property type="match status" value="1"/>
</dbReference>
<sequence>MPYELDPRFAHHMIDLDEVRLHYVRGGDGPPLVLLHGWGSTWYMWRKVMSQLADHYTVIVPDLRGLGDSGVPEKPLSGYDKKTVAQDIHQLVEKLELGPVHVAGHDHGAAVAYAYAATHRDEVRSLVFCEMALKGVAGDKGIEYFMDQRDELRLWHLSFHAASHVAEMLISGKEREYLRWFYRMQMYNLDGITDEDIDVYARSYSGPGGLRLELYRAFYQDGIDNAELSKTKLTIPVLALGGENSIRDLCVSSMEAVAENVHGVVVPKCGHWLPEERPAEFLESVQLFLKEVPA</sequence>
<dbReference type="InterPro" id="IPR000639">
    <property type="entry name" value="Epox_hydrolase-like"/>
</dbReference>
<reference evidence="4" key="1">
    <citation type="submission" date="2016-10" db="EMBL/GenBank/DDBJ databases">
        <authorList>
            <person name="Varghese N."/>
        </authorList>
    </citation>
    <scope>NUCLEOTIDE SEQUENCE [LARGE SCALE GENOMIC DNA]</scope>
    <source>
        <strain evidence="4">DSM 44719</strain>
    </source>
</reference>